<gene>
    <name evidence="1" type="ORF">GSTUAT00000180001</name>
</gene>
<protein>
    <submittedName>
        <fullName evidence="1">Uncharacterized protein</fullName>
    </submittedName>
</protein>
<evidence type="ECO:0000313" key="2">
    <source>
        <dbReference type="Proteomes" id="UP001412239"/>
    </source>
</evidence>
<name>A0A292QAB0_9PEZI</name>
<accession>A0A292QAB0</accession>
<dbReference type="Proteomes" id="UP001412239">
    <property type="component" value="Unassembled WGS sequence"/>
</dbReference>
<feature type="non-terminal residue" evidence="1">
    <location>
        <position position="74"/>
    </location>
</feature>
<reference evidence="1" key="1">
    <citation type="submission" date="2015-10" db="EMBL/GenBank/DDBJ databases">
        <authorList>
            <person name="Regsiter A."/>
            <person name="william w."/>
        </authorList>
    </citation>
    <scope>NUCLEOTIDE SEQUENCE</scope>
    <source>
        <strain evidence="1">Montdore</strain>
    </source>
</reference>
<sequence>CILLEVLWYLAIFKPRMGIRFHFIFFYTVLGMAERGARNYGRRIGCWWQIFLWSWGEVNCRSIEVDCCPGVGTR</sequence>
<proteinExistence type="predicted"/>
<evidence type="ECO:0000313" key="1">
    <source>
        <dbReference type="EMBL" id="CUS15687.1"/>
    </source>
</evidence>
<dbReference type="AlphaFoldDB" id="A0A292QAB0"/>
<organism evidence="1 2">
    <name type="scientific">Tuber aestivum</name>
    <name type="common">summer truffle</name>
    <dbReference type="NCBI Taxonomy" id="59557"/>
    <lineage>
        <taxon>Eukaryota</taxon>
        <taxon>Fungi</taxon>
        <taxon>Dikarya</taxon>
        <taxon>Ascomycota</taxon>
        <taxon>Pezizomycotina</taxon>
        <taxon>Pezizomycetes</taxon>
        <taxon>Pezizales</taxon>
        <taxon>Tuberaceae</taxon>
        <taxon>Tuber</taxon>
    </lineage>
</organism>
<dbReference type="EMBL" id="LN890944">
    <property type="protein sequence ID" value="CUS15687.1"/>
    <property type="molecule type" value="Genomic_DNA"/>
</dbReference>
<keyword evidence="2" id="KW-1185">Reference proteome</keyword>
<feature type="non-terminal residue" evidence="1">
    <location>
        <position position="1"/>
    </location>
</feature>